<reference evidence="3" key="1">
    <citation type="submission" date="2021-10" db="EMBL/GenBank/DDBJ databases">
        <title>Marinomonas pontica sp. nov., isolated from the Black Sea.</title>
        <authorList>
            <person name="Zhao L.-H."/>
            <person name="Xue J.-H."/>
        </authorList>
    </citation>
    <scope>NUCLEOTIDE SEQUENCE</scope>
    <source>
        <strain evidence="3">E8</strain>
    </source>
</reference>
<keyword evidence="4" id="KW-1185">Reference proteome</keyword>
<dbReference type="PROSITE" id="PS00622">
    <property type="entry name" value="HTH_LUXR_1"/>
    <property type="match status" value="1"/>
</dbReference>
<evidence type="ECO:0000313" key="3">
    <source>
        <dbReference type="EMBL" id="MCB5162163.1"/>
    </source>
</evidence>
<dbReference type="PANTHER" id="PTHR43214:SF43">
    <property type="entry name" value="TWO-COMPONENT RESPONSE REGULATOR"/>
    <property type="match status" value="1"/>
</dbReference>
<dbReference type="Pfam" id="PF00196">
    <property type="entry name" value="GerE"/>
    <property type="match status" value="1"/>
</dbReference>
<organism evidence="3 4">
    <name type="scientific">Marinomonas algarum</name>
    <dbReference type="NCBI Taxonomy" id="2883105"/>
    <lineage>
        <taxon>Bacteria</taxon>
        <taxon>Pseudomonadati</taxon>
        <taxon>Pseudomonadota</taxon>
        <taxon>Gammaproteobacteria</taxon>
        <taxon>Oceanospirillales</taxon>
        <taxon>Oceanospirillaceae</taxon>
        <taxon>Marinomonas</taxon>
    </lineage>
</organism>
<evidence type="ECO:0000256" key="1">
    <source>
        <dbReference type="ARBA" id="ARBA00023125"/>
    </source>
</evidence>
<evidence type="ECO:0000259" key="2">
    <source>
        <dbReference type="PROSITE" id="PS50043"/>
    </source>
</evidence>
<dbReference type="GO" id="GO:0003677">
    <property type="term" value="F:DNA binding"/>
    <property type="evidence" value="ECO:0007669"/>
    <property type="project" value="UniProtKB-KW"/>
</dbReference>
<sequence>MRILCWNTDTAVWKHWNKVVHVGAEMVRVESFEETSAKLLSQESVFSHCFVYLDDVSFSEQVEHVVTLRAAFPKQKFIVFPNRSSQSAALRLFSVGVSGQCAPYIGKEQLDLVLSVVDSGEIWGGKAFIQQLIMQSSSQARAEESSASVLDELTERELSVAQHVAQGQSNKQIALDMDITERTVKAHLTSIFKKTNTKDRLSLALLVQQDHVA</sequence>
<dbReference type="InterPro" id="IPR000792">
    <property type="entry name" value="Tscrpt_reg_LuxR_C"/>
</dbReference>
<dbReference type="Proteomes" id="UP001139095">
    <property type="component" value="Unassembled WGS sequence"/>
</dbReference>
<proteinExistence type="predicted"/>
<dbReference type="EMBL" id="JAJATW010000013">
    <property type="protein sequence ID" value="MCB5162163.1"/>
    <property type="molecule type" value="Genomic_DNA"/>
</dbReference>
<dbReference type="Gene3D" id="3.40.50.2300">
    <property type="match status" value="1"/>
</dbReference>
<dbReference type="PROSITE" id="PS50043">
    <property type="entry name" value="HTH_LUXR_2"/>
    <property type="match status" value="1"/>
</dbReference>
<dbReference type="InterPro" id="IPR039420">
    <property type="entry name" value="WalR-like"/>
</dbReference>
<name>A0A9X1LEX5_9GAMM</name>
<dbReference type="CDD" id="cd06170">
    <property type="entry name" value="LuxR_C_like"/>
    <property type="match status" value="1"/>
</dbReference>
<dbReference type="RefSeq" id="WP_226754516.1">
    <property type="nucleotide sequence ID" value="NZ_JAJATW010000013.1"/>
</dbReference>
<gene>
    <name evidence="3" type="ORF">LG368_09645</name>
</gene>
<dbReference type="SMART" id="SM00421">
    <property type="entry name" value="HTH_LUXR"/>
    <property type="match status" value="1"/>
</dbReference>
<dbReference type="GO" id="GO:0006355">
    <property type="term" value="P:regulation of DNA-templated transcription"/>
    <property type="evidence" value="ECO:0007669"/>
    <property type="project" value="InterPro"/>
</dbReference>
<comment type="caution">
    <text evidence="3">The sequence shown here is derived from an EMBL/GenBank/DDBJ whole genome shotgun (WGS) entry which is preliminary data.</text>
</comment>
<dbReference type="PANTHER" id="PTHR43214">
    <property type="entry name" value="TWO-COMPONENT RESPONSE REGULATOR"/>
    <property type="match status" value="1"/>
</dbReference>
<dbReference type="SUPFAM" id="SSF46894">
    <property type="entry name" value="C-terminal effector domain of the bipartite response regulators"/>
    <property type="match status" value="1"/>
</dbReference>
<dbReference type="InterPro" id="IPR016032">
    <property type="entry name" value="Sig_transdc_resp-reg_C-effctor"/>
</dbReference>
<keyword evidence="1" id="KW-0238">DNA-binding</keyword>
<evidence type="ECO:0000313" key="4">
    <source>
        <dbReference type="Proteomes" id="UP001139095"/>
    </source>
</evidence>
<protein>
    <submittedName>
        <fullName evidence="3">Response regulator transcription factor</fullName>
    </submittedName>
</protein>
<dbReference type="AlphaFoldDB" id="A0A9X1LEX5"/>
<feature type="domain" description="HTH luxR-type" evidence="2">
    <location>
        <begin position="146"/>
        <end position="211"/>
    </location>
</feature>
<dbReference type="PRINTS" id="PR00038">
    <property type="entry name" value="HTHLUXR"/>
</dbReference>
<accession>A0A9X1LEX5</accession>